<dbReference type="UniPathway" id="UPA00539"/>
<dbReference type="Pfam" id="PF05402">
    <property type="entry name" value="PqqD"/>
    <property type="match status" value="1"/>
</dbReference>
<name>A0A484SHY4_9ZZZZ</name>
<accession>A0A484SHY4</accession>
<dbReference type="AlphaFoldDB" id="A0A484SHY4"/>
<evidence type="ECO:0000313" key="4">
    <source>
        <dbReference type="EMBL" id="VFR32050.1"/>
    </source>
</evidence>
<dbReference type="EMBL" id="CAADIA010000006">
    <property type="protein sequence ID" value="VFR32050.1"/>
    <property type="molecule type" value="Genomic_DNA"/>
</dbReference>
<evidence type="ECO:0000313" key="5">
    <source>
        <dbReference type="EMBL" id="VFR60889.1"/>
    </source>
</evidence>
<evidence type="ECO:0000256" key="1">
    <source>
        <dbReference type="ARBA" id="ARBA00004886"/>
    </source>
</evidence>
<dbReference type="InterPro" id="IPR041881">
    <property type="entry name" value="PqqD_sf"/>
</dbReference>
<dbReference type="GO" id="GO:0048038">
    <property type="term" value="F:quinone binding"/>
    <property type="evidence" value="ECO:0007669"/>
    <property type="project" value="InterPro"/>
</dbReference>
<dbReference type="HAMAP" id="MF_00655">
    <property type="entry name" value="PQQ_syn_PqqD"/>
    <property type="match status" value="1"/>
</dbReference>
<comment type="subunit">
    <text evidence="2">Monomer. Interacts with PqqE.</text>
</comment>
<gene>
    <name evidence="4" type="ORF">ANK1_4065</name>
    <name evidence="5" type="ORF">ANK2_4066</name>
</gene>
<evidence type="ECO:0000256" key="2">
    <source>
        <dbReference type="ARBA" id="ARBA00011741"/>
    </source>
</evidence>
<dbReference type="InterPro" id="IPR022479">
    <property type="entry name" value="PqqD_bac"/>
</dbReference>
<comment type="pathway">
    <text evidence="1">Cofactor biosynthesis; pyrroloquinoline quinone biosynthesis.</text>
</comment>
<dbReference type="Gene3D" id="1.10.10.1150">
    <property type="entry name" value="Coenzyme PQQ synthesis protein D (PqqD)"/>
    <property type="match status" value="1"/>
</dbReference>
<dbReference type="NCBIfam" id="TIGR03859">
    <property type="entry name" value="PQQ_PqqD"/>
    <property type="match status" value="1"/>
</dbReference>
<dbReference type="EMBL" id="CAADIF010000005">
    <property type="protein sequence ID" value="VFR60889.1"/>
    <property type="molecule type" value="Genomic_DNA"/>
</dbReference>
<proteinExistence type="inferred from homology"/>
<sequence>MSTQPGPETVPALPRGVRLRHDPARGGWVLLAPERIVTLDEIAHAVVALVDGERDLATIADALAKEYAADAGDILTDIAELVASLHDRGLLDLRAAR</sequence>
<reference evidence="5" key="1">
    <citation type="submission" date="2019-03" db="EMBL/GenBank/DDBJ databases">
        <authorList>
            <person name="Danneels B."/>
        </authorList>
    </citation>
    <scope>NUCLEOTIDE SEQUENCE</scope>
</reference>
<evidence type="ECO:0000256" key="3">
    <source>
        <dbReference type="ARBA" id="ARBA00022905"/>
    </source>
</evidence>
<dbReference type="GO" id="GO:0018189">
    <property type="term" value="P:pyrroloquinoline quinone biosynthetic process"/>
    <property type="evidence" value="ECO:0007669"/>
    <property type="project" value="UniProtKB-UniPathway"/>
</dbReference>
<organism evidence="5">
    <name type="scientific">plant metagenome</name>
    <dbReference type="NCBI Taxonomy" id="1297885"/>
    <lineage>
        <taxon>unclassified sequences</taxon>
        <taxon>metagenomes</taxon>
        <taxon>organismal metagenomes</taxon>
    </lineage>
</organism>
<dbReference type="InterPro" id="IPR008792">
    <property type="entry name" value="PQQD"/>
</dbReference>
<protein>
    <submittedName>
        <fullName evidence="5">Coenzyme PQQ synthesis protein D</fullName>
    </submittedName>
</protein>
<keyword evidence="3" id="KW-0884">PQQ biosynthesis</keyword>